<dbReference type="OrthoDB" id="594349at2"/>
<gene>
    <name evidence="2" type="ordered locus">Ctha_2097</name>
</gene>
<dbReference type="HOGENOM" id="CLU_065036_1_0_10"/>
<dbReference type="PANTHER" id="PTHR47909:SF2">
    <property type="entry name" value="GPI INOSITOL-DEACYLASE"/>
    <property type="match status" value="1"/>
</dbReference>
<sequence length="234" mass="25896">MAEISGNPVVIIEGVGFWDSLYDEMKDALSAAVPKEKIFITPVSVIDWIGFPPSPERSTNRVMKSLDETLRRVAQAFPNEPVTLVAHSGGGTIAMIYLLGKSFQGDAYEPYPMIQKLITLGTPYHTLETYGKMKSDFIFEHLTPDFFQKIEVISITSDSWMGKQIGSVSEMASYYFYQNVSGRGDLPGDGIVTVESCTLDGARNVVIQGIEHLPTPNTPWYGASVGVKQWIEFL</sequence>
<dbReference type="Pfam" id="PF00561">
    <property type="entry name" value="Abhydrolase_1"/>
    <property type="match status" value="1"/>
</dbReference>
<evidence type="ECO:0000313" key="3">
    <source>
        <dbReference type="Proteomes" id="UP000001208"/>
    </source>
</evidence>
<organism evidence="2 3">
    <name type="scientific">Chloroherpeton thalassium (strain ATCC 35110 / GB-78)</name>
    <dbReference type="NCBI Taxonomy" id="517418"/>
    <lineage>
        <taxon>Bacteria</taxon>
        <taxon>Pseudomonadati</taxon>
        <taxon>Chlorobiota</taxon>
        <taxon>Chlorobiia</taxon>
        <taxon>Chlorobiales</taxon>
        <taxon>Chloroherpetonaceae</taxon>
        <taxon>Chloroherpeton</taxon>
    </lineage>
</organism>
<name>B3QVE9_CHLT3</name>
<dbReference type="ESTHER" id="chlt3-b3qve9">
    <property type="family name" value="6_AlphaBeta_hydrolase"/>
</dbReference>
<dbReference type="RefSeq" id="WP_012500632.1">
    <property type="nucleotide sequence ID" value="NC_011026.1"/>
</dbReference>
<dbReference type="SUPFAM" id="SSF53474">
    <property type="entry name" value="alpha/beta-Hydrolases"/>
    <property type="match status" value="1"/>
</dbReference>
<dbReference type="PANTHER" id="PTHR47909">
    <property type="entry name" value="ALPHA/BETA-HYDROLASES SUPERFAMILY PROTEIN"/>
    <property type="match status" value="1"/>
</dbReference>
<dbReference type="Proteomes" id="UP000001208">
    <property type="component" value="Chromosome"/>
</dbReference>
<protein>
    <recommendedName>
        <fullName evidence="1">AB hydrolase-1 domain-containing protein</fullName>
    </recommendedName>
</protein>
<dbReference type="InterPro" id="IPR000073">
    <property type="entry name" value="AB_hydrolase_1"/>
</dbReference>
<accession>B3QVE9</accession>
<dbReference type="eggNOG" id="COG1075">
    <property type="taxonomic scope" value="Bacteria"/>
</dbReference>
<dbReference type="AlphaFoldDB" id="B3QVE9"/>
<reference evidence="2 3" key="1">
    <citation type="submission" date="2008-06" db="EMBL/GenBank/DDBJ databases">
        <title>Complete sequence of Chloroherpeton thalassium ATCC 35110.</title>
        <authorList>
            <consortium name="US DOE Joint Genome Institute"/>
            <person name="Lucas S."/>
            <person name="Copeland A."/>
            <person name="Lapidus A."/>
            <person name="Glavina del Rio T."/>
            <person name="Dalin E."/>
            <person name="Tice H."/>
            <person name="Bruce D."/>
            <person name="Goodwin L."/>
            <person name="Pitluck S."/>
            <person name="Schmutz J."/>
            <person name="Larimer F."/>
            <person name="Land M."/>
            <person name="Hauser L."/>
            <person name="Kyrpides N."/>
            <person name="Mikhailova N."/>
            <person name="Liu Z."/>
            <person name="Li T."/>
            <person name="Zhao F."/>
            <person name="Overmann J."/>
            <person name="Bryant D.A."/>
            <person name="Richardson P."/>
        </authorList>
    </citation>
    <scope>NUCLEOTIDE SEQUENCE [LARGE SCALE GENOMIC DNA]</scope>
    <source>
        <strain evidence="3">ATCC 35110 / GB-78</strain>
    </source>
</reference>
<dbReference type="STRING" id="517418.Ctha_2097"/>
<feature type="domain" description="AB hydrolase-1" evidence="1">
    <location>
        <begin position="8"/>
        <end position="99"/>
    </location>
</feature>
<evidence type="ECO:0000313" key="2">
    <source>
        <dbReference type="EMBL" id="ACF14549.1"/>
    </source>
</evidence>
<keyword evidence="3" id="KW-1185">Reference proteome</keyword>
<evidence type="ECO:0000259" key="1">
    <source>
        <dbReference type="Pfam" id="PF00561"/>
    </source>
</evidence>
<proteinExistence type="predicted"/>
<dbReference type="EMBL" id="CP001100">
    <property type="protein sequence ID" value="ACF14549.1"/>
    <property type="molecule type" value="Genomic_DNA"/>
</dbReference>
<dbReference type="KEGG" id="cts:Ctha_2097"/>
<dbReference type="Gene3D" id="3.40.50.1820">
    <property type="entry name" value="alpha/beta hydrolase"/>
    <property type="match status" value="1"/>
</dbReference>
<dbReference type="InterPro" id="IPR029058">
    <property type="entry name" value="AB_hydrolase_fold"/>
</dbReference>